<sequence>MTIVIDPAVKAACPSLVLGLVEARVVNGTDDPALGAALDAGAAAVTRDMVIEDIAKLPAVQALRRGYRALGKDPTRYRGSQEALMRRVLRGLGLYRINTVVDLMNLVSIESRQSLGVYDRDRIVGDAVTMRVAAAGETYKGIGKDVLNLEGLPVYVDAQGPFGSPTSDSERAMVTVGTTRMLLVVTAFGGADGLPAVLDRTAELLTRHAQAAEITTAVVG</sequence>
<name>A0ABW5AMU3_9BRAD</name>
<dbReference type="Proteomes" id="UP001597314">
    <property type="component" value="Unassembled WGS sequence"/>
</dbReference>
<dbReference type="InterPro" id="IPR005146">
    <property type="entry name" value="B3/B4_tRNA-bd"/>
</dbReference>
<protein>
    <submittedName>
        <fullName evidence="2">B3/4 domain-containing protein</fullName>
    </submittedName>
</protein>
<dbReference type="PANTHER" id="PTHR39209">
    <property type="match status" value="1"/>
</dbReference>
<evidence type="ECO:0000313" key="3">
    <source>
        <dbReference type="Proteomes" id="UP001597314"/>
    </source>
</evidence>
<dbReference type="RefSeq" id="WP_378479375.1">
    <property type="nucleotide sequence ID" value="NZ_JBHUIW010000025.1"/>
</dbReference>
<accession>A0ABW5AMU3</accession>
<feature type="domain" description="B3/B4 tRNA-binding" evidence="1">
    <location>
        <begin position="62"/>
        <end position="210"/>
    </location>
</feature>
<evidence type="ECO:0000259" key="1">
    <source>
        <dbReference type="SMART" id="SM00873"/>
    </source>
</evidence>
<keyword evidence="3" id="KW-1185">Reference proteome</keyword>
<proteinExistence type="predicted"/>
<dbReference type="SUPFAM" id="SSF56037">
    <property type="entry name" value="PheT/TilS domain"/>
    <property type="match status" value="1"/>
</dbReference>
<dbReference type="PANTHER" id="PTHR39209:SF2">
    <property type="entry name" value="CYTOPLASMIC PROTEIN"/>
    <property type="match status" value="1"/>
</dbReference>
<dbReference type="EMBL" id="JBHUIW010000025">
    <property type="protein sequence ID" value="MFD2184229.1"/>
    <property type="molecule type" value="Genomic_DNA"/>
</dbReference>
<dbReference type="Gene3D" id="3.50.40.10">
    <property type="entry name" value="Phenylalanyl-trna Synthetase, Chain B, domain 3"/>
    <property type="match status" value="1"/>
</dbReference>
<dbReference type="SMART" id="SM00873">
    <property type="entry name" value="B3_4"/>
    <property type="match status" value="1"/>
</dbReference>
<dbReference type="Pfam" id="PF03483">
    <property type="entry name" value="B3_4"/>
    <property type="match status" value="1"/>
</dbReference>
<comment type="caution">
    <text evidence="2">The sequence shown here is derived from an EMBL/GenBank/DDBJ whole genome shotgun (WGS) entry which is preliminary data.</text>
</comment>
<gene>
    <name evidence="2" type="ORF">ACFSOX_18905</name>
</gene>
<dbReference type="InterPro" id="IPR020825">
    <property type="entry name" value="Phe-tRNA_synthase-like_B3/B4"/>
</dbReference>
<organism evidence="2 3">
    <name type="scientific">Rhodoplanes azumiensis</name>
    <dbReference type="NCBI Taxonomy" id="1897628"/>
    <lineage>
        <taxon>Bacteria</taxon>
        <taxon>Pseudomonadati</taxon>
        <taxon>Pseudomonadota</taxon>
        <taxon>Alphaproteobacteria</taxon>
        <taxon>Hyphomicrobiales</taxon>
        <taxon>Nitrobacteraceae</taxon>
        <taxon>Rhodoplanes</taxon>
    </lineage>
</organism>
<reference evidence="3" key="1">
    <citation type="journal article" date="2019" name="Int. J. Syst. Evol. Microbiol.">
        <title>The Global Catalogue of Microorganisms (GCM) 10K type strain sequencing project: providing services to taxonomists for standard genome sequencing and annotation.</title>
        <authorList>
            <consortium name="The Broad Institute Genomics Platform"/>
            <consortium name="The Broad Institute Genome Sequencing Center for Infectious Disease"/>
            <person name="Wu L."/>
            <person name="Ma J."/>
        </authorList>
    </citation>
    <scope>NUCLEOTIDE SEQUENCE [LARGE SCALE GENOMIC DNA]</scope>
    <source>
        <strain evidence="3">CGMCC 1.6774</strain>
    </source>
</reference>
<evidence type="ECO:0000313" key="2">
    <source>
        <dbReference type="EMBL" id="MFD2184229.1"/>
    </source>
</evidence>